<dbReference type="PATRIC" id="fig|28229.4.peg.4503"/>
<dbReference type="Pfam" id="PF17891">
    <property type="entry name" value="FluMu_N"/>
    <property type="match status" value="1"/>
</dbReference>
<feature type="compositionally biased region" description="Polar residues" evidence="1">
    <location>
        <begin position="53"/>
        <end position="68"/>
    </location>
</feature>
<dbReference type="InterPro" id="IPR041227">
    <property type="entry name" value="FluMu_N"/>
</dbReference>
<comment type="caution">
    <text evidence="3">The sequence shown here is derived from an EMBL/GenBank/DDBJ whole genome shotgun (WGS) entry which is preliminary data.</text>
</comment>
<dbReference type="Proteomes" id="UP000029843">
    <property type="component" value="Unassembled WGS sequence"/>
</dbReference>
<dbReference type="Gene3D" id="3.40.5.80">
    <property type="match status" value="1"/>
</dbReference>
<organism evidence="3 4">
    <name type="scientific">Colwellia psychrerythraea</name>
    <name type="common">Vibrio psychroerythus</name>
    <dbReference type="NCBI Taxonomy" id="28229"/>
    <lineage>
        <taxon>Bacteria</taxon>
        <taxon>Pseudomonadati</taxon>
        <taxon>Pseudomonadota</taxon>
        <taxon>Gammaproteobacteria</taxon>
        <taxon>Alteromonadales</taxon>
        <taxon>Colwelliaceae</taxon>
        <taxon>Colwellia</taxon>
    </lineage>
</organism>
<proteinExistence type="predicted"/>
<sequence precursor="true">MAKLSLLAAVIISSMHTGYRRAGIAFDKGENTVEVDEIQLAKIEQDHNLLVQSTESIEPGADSSSQGNVDADSVDKSITGPSVDDVTLDLSHAPKELHAIIAAVHAKQCQEPLTRKPNCDEFGGLKVSGADRDAAWAWYQDNVINHVPD</sequence>
<protein>
    <recommendedName>
        <fullName evidence="2">Mu-like prophage FluMu N-terminal domain-containing protein</fullName>
    </recommendedName>
</protein>
<dbReference type="SUPFAM" id="SSF160059">
    <property type="entry name" value="PriA/YqbF domain"/>
    <property type="match status" value="1"/>
</dbReference>
<evidence type="ECO:0000259" key="2">
    <source>
        <dbReference type="Pfam" id="PF17891"/>
    </source>
</evidence>
<evidence type="ECO:0000313" key="3">
    <source>
        <dbReference type="EMBL" id="KGJ86443.1"/>
    </source>
</evidence>
<dbReference type="OrthoDB" id="6289755at2"/>
<evidence type="ECO:0000313" key="4">
    <source>
        <dbReference type="Proteomes" id="UP000029843"/>
    </source>
</evidence>
<evidence type="ECO:0000256" key="1">
    <source>
        <dbReference type="SAM" id="MobiDB-lite"/>
    </source>
</evidence>
<feature type="region of interest" description="Disordered" evidence="1">
    <location>
        <begin position="53"/>
        <end position="80"/>
    </location>
</feature>
<dbReference type="AlphaFoldDB" id="A0A099K9Z3"/>
<accession>A0A099K9Z3</accession>
<feature type="domain" description="Mu-like prophage FluMu N-terminal" evidence="2">
    <location>
        <begin position="10"/>
        <end position="55"/>
    </location>
</feature>
<gene>
    <name evidence="3" type="ORF">ND2E_1009</name>
</gene>
<dbReference type="RefSeq" id="WP_033096067.1">
    <property type="nucleotide sequence ID" value="NZ_JQED01000057.1"/>
</dbReference>
<name>A0A099K9Z3_COLPS</name>
<reference evidence="3 4" key="1">
    <citation type="submission" date="2014-08" db="EMBL/GenBank/DDBJ databases">
        <title>Genomic and Phenotypic Diversity of Colwellia psychrerythraea strains from Disparate Marine Basins.</title>
        <authorList>
            <person name="Techtmann S.M."/>
            <person name="Stelling S.C."/>
            <person name="Utturkar S.M."/>
            <person name="Alshibli N."/>
            <person name="Harris A."/>
            <person name="Brown S.D."/>
            <person name="Hazen T.C."/>
        </authorList>
    </citation>
    <scope>NUCLEOTIDE SEQUENCE [LARGE SCALE GENOMIC DNA]</scope>
    <source>
        <strain evidence="3 4">ND2E</strain>
    </source>
</reference>
<dbReference type="EMBL" id="JQED01000057">
    <property type="protein sequence ID" value="KGJ86443.1"/>
    <property type="molecule type" value="Genomic_DNA"/>
</dbReference>